<dbReference type="InterPro" id="IPR040234">
    <property type="entry name" value="QC/QCL"/>
</dbReference>
<feature type="signal peptide" evidence="3">
    <location>
        <begin position="1"/>
        <end position="16"/>
    </location>
</feature>
<dbReference type="PANTHER" id="PTHR12283">
    <property type="entry name" value="GLUTAMINYL-PEPTIDE CYCLOTRANSFERASE"/>
    <property type="match status" value="1"/>
</dbReference>
<evidence type="ECO:0000313" key="5">
    <source>
        <dbReference type="EMBL" id="ANU63913.2"/>
    </source>
</evidence>
<evidence type="ECO:0000259" key="4">
    <source>
        <dbReference type="Pfam" id="PF04389"/>
    </source>
</evidence>
<protein>
    <submittedName>
        <fullName evidence="6">M28 family peptidase</fullName>
    </submittedName>
</protein>
<reference evidence="6 8" key="3">
    <citation type="submission" date="2019-04" db="EMBL/GenBank/DDBJ databases">
        <title>Microbes associate with the intestines of laboratory mice.</title>
        <authorList>
            <person name="Navarre W."/>
            <person name="Wong E."/>
            <person name="Huang K."/>
            <person name="Tropini C."/>
            <person name="Ng K."/>
            <person name="Yu B."/>
        </authorList>
    </citation>
    <scope>NUCLEOTIDE SEQUENCE [LARGE SCALE GENOMIC DNA]</scope>
    <source>
        <strain evidence="6 8">NM06_A21</strain>
    </source>
</reference>
<dbReference type="Proteomes" id="UP000186351">
    <property type="component" value="Chromosome"/>
</dbReference>
<dbReference type="OrthoDB" id="9773494at2"/>
<dbReference type="AlphaFoldDB" id="A0A1B1SAU0"/>
<dbReference type="Gene3D" id="3.40.630.10">
    <property type="entry name" value="Zn peptidases"/>
    <property type="match status" value="1"/>
</dbReference>
<dbReference type="Pfam" id="PF04389">
    <property type="entry name" value="Peptidase_M28"/>
    <property type="match status" value="1"/>
</dbReference>
<evidence type="ECO:0000256" key="2">
    <source>
        <dbReference type="ARBA" id="ARBA00023315"/>
    </source>
</evidence>
<keyword evidence="1" id="KW-0808">Transferase</keyword>
<reference evidence="7" key="1">
    <citation type="submission" date="2016-04" db="EMBL/GenBank/DDBJ databases">
        <title>Complete Genome Sequences of Twelve Strains of a Stable Defined Moderately Diverse Mouse Microbiota 2 (sDMDMm2).</title>
        <authorList>
            <person name="Uchimura Y."/>
            <person name="Wyss M."/>
            <person name="Brugiroux S."/>
            <person name="Limenitakis J.P."/>
            <person name="Stecher B."/>
            <person name="McCoy K.D."/>
            <person name="Macpherson A.J."/>
        </authorList>
    </citation>
    <scope>NUCLEOTIDE SEQUENCE [LARGE SCALE GENOMIC DNA]</scope>
    <source>
        <strain evidence="7">YL27</strain>
    </source>
</reference>
<feature type="domain" description="Peptidase M28" evidence="4">
    <location>
        <begin position="109"/>
        <end position="325"/>
    </location>
</feature>
<accession>A0A1Z2XHT2</accession>
<dbReference type="PROSITE" id="PS51257">
    <property type="entry name" value="PROKAR_LIPOPROTEIN"/>
    <property type="match status" value="1"/>
</dbReference>
<keyword evidence="7" id="KW-1185">Reference proteome</keyword>
<sequence>MKRFLLAIMILAGAMACTGHGNRAVSGEAASGKDTTASSGLNTVDFNADSAYRHIATQVELGPRIPGTVPHAACVEYIAGRLRSYGADTVMIQQSKVDSPSGGVIPVSNILARYNSGTGRRILLVAHYDTRPWADNDPNAANHSTPVPGANDGASGVGVLLELARLMGERNPAAGVDLLFVDAEDSGNDGDENSWCLGTQEWLRGKPYKGMVQPAYAILLDMVGGEGAVFRREIISDHFARSVNDRIWAVASASGYADRFVNTSGGGVTDDHVFINRAGIPAVDIIDAAHPSTGSFPPTWHTVADDMTSISTATLKAVGQTVANVIYTEKAE</sequence>
<dbReference type="KEGG" id="pary:A4V02_09360"/>
<dbReference type="PANTHER" id="PTHR12283:SF6">
    <property type="entry name" value="GLUTAMINYL-PEPTIDE CYCLOTRANSFERASE-RELATED"/>
    <property type="match status" value="1"/>
</dbReference>
<dbReference type="SUPFAM" id="SSF53187">
    <property type="entry name" value="Zn-dependent exopeptidases"/>
    <property type="match status" value="1"/>
</dbReference>
<evidence type="ECO:0000256" key="3">
    <source>
        <dbReference type="SAM" id="SignalP"/>
    </source>
</evidence>
<dbReference type="Proteomes" id="UP000306630">
    <property type="component" value="Unassembled WGS sequence"/>
</dbReference>
<evidence type="ECO:0000313" key="6">
    <source>
        <dbReference type="EMBL" id="TGY75783.1"/>
    </source>
</evidence>
<proteinExistence type="predicted"/>
<dbReference type="RefSeq" id="WP_068961210.1">
    <property type="nucleotide sequence ID" value="NZ_CAQQAD010000016.1"/>
</dbReference>
<dbReference type="InterPro" id="IPR007484">
    <property type="entry name" value="Peptidase_M28"/>
</dbReference>
<dbReference type="EMBL" id="SRYD01000008">
    <property type="protein sequence ID" value="TGY75783.1"/>
    <property type="molecule type" value="Genomic_DNA"/>
</dbReference>
<evidence type="ECO:0000256" key="1">
    <source>
        <dbReference type="ARBA" id="ARBA00022679"/>
    </source>
</evidence>
<dbReference type="GO" id="GO:0008270">
    <property type="term" value="F:zinc ion binding"/>
    <property type="evidence" value="ECO:0007669"/>
    <property type="project" value="TreeGrafter"/>
</dbReference>
<organism evidence="5 7">
    <name type="scientific">Muribaculum intestinale</name>
    <dbReference type="NCBI Taxonomy" id="1796646"/>
    <lineage>
        <taxon>Bacteria</taxon>
        <taxon>Pseudomonadati</taxon>
        <taxon>Bacteroidota</taxon>
        <taxon>Bacteroidia</taxon>
        <taxon>Bacteroidales</taxon>
        <taxon>Muribaculaceae</taxon>
        <taxon>Muribaculum</taxon>
    </lineage>
</organism>
<name>A0A1B1SAU0_9BACT</name>
<feature type="chain" id="PRO_5010712757" evidence="3">
    <location>
        <begin position="17"/>
        <end position="332"/>
    </location>
</feature>
<accession>A0A1B1SAU0</accession>
<dbReference type="GO" id="GO:0016603">
    <property type="term" value="F:glutaminyl-peptide cyclotransferase activity"/>
    <property type="evidence" value="ECO:0007669"/>
    <property type="project" value="TreeGrafter"/>
</dbReference>
<dbReference type="STRING" id="1796646.A4V02_09360"/>
<keyword evidence="2" id="KW-0012">Acyltransferase</keyword>
<gene>
    <name evidence="5" type="ORF">A4V02_09360</name>
    <name evidence="6" type="ORF">E5333_02995</name>
</gene>
<evidence type="ECO:0000313" key="7">
    <source>
        <dbReference type="Proteomes" id="UP000186351"/>
    </source>
</evidence>
<keyword evidence="3" id="KW-0732">Signal</keyword>
<dbReference type="EMBL" id="CP015402">
    <property type="protein sequence ID" value="ANU63913.2"/>
    <property type="molecule type" value="Genomic_DNA"/>
</dbReference>
<evidence type="ECO:0000313" key="8">
    <source>
        <dbReference type="Proteomes" id="UP000306630"/>
    </source>
</evidence>
<reference evidence="5" key="2">
    <citation type="submission" date="2017-04" db="EMBL/GenBank/DDBJ databases">
        <title>Complete Genome Sequences of Twelve Strains of a Stable Defined Moderately Diverse Mouse Microbiota 2 (sDMDMm2).</title>
        <authorList>
            <person name="Uchimura Y."/>
            <person name="Wyss M."/>
            <person name="Brugiroux S."/>
            <person name="Limenitakis J.P."/>
            <person name="Stecher B."/>
            <person name="McCoy K.D."/>
            <person name="Macpherson A.J."/>
        </authorList>
    </citation>
    <scope>NUCLEOTIDE SEQUENCE</scope>
    <source>
        <strain evidence="5">YL27</strain>
    </source>
</reference>